<dbReference type="Pfam" id="PF07687">
    <property type="entry name" value="M20_dimer"/>
    <property type="match status" value="1"/>
</dbReference>
<dbReference type="Pfam" id="PF01546">
    <property type="entry name" value="Peptidase_M20"/>
    <property type="match status" value="1"/>
</dbReference>
<dbReference type="PIRSF" id="PIRSF001235">
    <property type="entry name" value="Amidase_carbamoylase"/>
    <property type="match status" value="1"/>
</dbReference>
<gene>
    <name evidence="5" type="ORF">JIN83_08250</name>
</gene>
<comment type="caution">
    <text evidence="5">The sequence shown here is derived from an EMBL/GenBank/DDBJ whole genome shotgun (WGS) entry which is preliminary data.</text>
</comment>
<protein>
    <submittedName>
        <fullName evidence="5">Zn-dependent hydrolase</fullName>
    </submittedName>
</protein>
<evidence type="ECO:0000313" key="5">
    <source>
        <dbReference type="EMBL" id="MBK1854948.1"/>
    </source>
</evidence>
<comment type="cofactor">
    <cofactor evidence="3">
        <name>Zn(2+)</name>
        <dbReference type="ChEBI" id="CHEBI:29105"/>
    </cofactor>
    <text evidence="3">Binds 2 Zn(2+) ions per subunit.</text>
</comment>
<dbReference type="GO" id="GO:0046872">
    <property type="term" value="F:metal ion binding"/>
    <property type="evidence" value="ECO:0007669"/>
    <property type="project" value="UniProtKB-KW"/>
</dbReference>
<keyword evidence="6" id="KW-1185">Reference proteome</keyword>
<dbReference type="NCBIfam" id="NF006771">
    <property type="entry name" value="PRK09290.1-5"/>
    <property type="match status" value="1"/>
</dbReference>
<feature type="binding site" evidence="3">
    <location>
        <position position="192"/>
    </location>
    <ligand>
        <name>Zn(2+)</name>
        <dbReference type="ChEBI" id="CHEBI:29105"/>
        <label>1</label>
    </ligand>
</feature>
<evidence type="ECO:0000259" key="4">
    <source>
        <dbReference type="Pfam" id="PF07687"/>
    </source>
</evidence>
<dbReference type="Gene3D" id="3.40.630.10">
    <property type="entry name" value="Zn peptidases"/>
    <property type="match status" value="1"/>
</dbReference>
<keyword evidence="3" id="KW-0479">Metal-binding</keyword>
<accession>A0AAE2SBR2</accession>
<dbReference type="SUPFAM" id="SSF55031">
    <property type="entry name" value="Bacterial exopeptidase dimerisation domain"/>
    <property type="match status" value="1"/>
</dbReference>
<dbReference type="GO" id="GO:0016813">
    <property type="term" value="F:hydrolase activity, acting on carbon-nitrogen (but not peptide) bonds, in linear amidines"/>
    <property type="evidence" value="ECO:0007669"/>
    <property type="project" value="InterPro"/>
</dbReference>
<evidence type="ECO:0000256" key="3">
    <source>
        <dbReference type="PIRSR" id="PIRSR001235-1"/>
    </source>
</evidence>
<dbReference type="Gene3D" id="3.30.70.360">
    <property type="match status" value="1"/>
</dbReference>
<dbReference type="InterPro" id="IPR002933">
    <property type="entry name" value="Peptidase_M20"/>
</dbReference>
<keyword evidence="2 5" id="KW-0378">Hydrolase</keyword>
<dbReference type="InterPro" id="IPR036264">
    <property type="entry name" value="Bact_exopeptidase_dim_dom"/>
</dbReference>
<dbReference type="AlphaFoldDB" id="A0AAE2SBR2"/>
<feature type="binding site" evidence="3">
    <location>
        <position position="129"/>
    </location>
    <ligand>
        <name>Zn(2+)</name>
        <dbReference type="ChEBI" id="CHEBI:29105"/>
        <label>2</label>
    </ligand>
</feature>
<proteinExistence type="inferred from homology"/>
<dbReference type="PANTHER" id="PTHR32494:SF5">
    <property type="entry name" value="ALLANTOATE AMIDOHYDROLASE"/>
    <property type="match status" value="1"/>
</dbReference>
<feature type="binding site" evidence="3">
    <location>
        <position position="83"/>
    </location>
    <ligand>
        <name>Zn(2+)</name>
        <dbReference type="ChEBI" id="CHEBI:29105"/>
        <label>1</label>
    </ligand>
</feature>
<dbReference type="InterPro" id="IPR011650">
    <property type="entry name" value="Peptidase_M20_dimer"/>
</dbReference>
<comment type="similarity">
    <text evidence="1">Belongs to the peptidase M20 family.</text>
</comment>
<evidence type="ECO:0000313" key="6">
    <source>
        <dbReference type="Proteomes" id="UP000634206"/>
    </source>
</evidence>
<dbReference type="PANTHER" id="PTHR32494">
    <property type="entry name" value="ALLANTOATE DEIMINASE-RELATED"/>
    <property type="match status" value="1"/>
</dbReference>
<dbReference type="InterPro" id="IPR010158">
    <property type="entry name" value="Amidase_Cbmase"/>
</dbReference>
<evidence type="ECO:0000256" key="1">
    <source>
        <dbReference type="ARBA" id="ARBA00006153"/>
    </source>
</evidence>
<sequence>MSALRVQIERIKEDLLALASIGRNEDDRGNYRMAFTDHDMAGKRWLQQRIEDAGLQASMDGAANVSGVLDGKDGGPRIFVGSHIDTVPCAGMLDGALGVVVGLECLRVLKESGTNLQRAIELIAFSDEEGRFGGTFGSESFTGLVNVERIESSVDLNGVRLFDAMQAHGLDPLKALDARRPAEEILAYLELHIEQGPVLDEQRLQVGIVDNITGLRSWSLKFAGEANHAGTTPMDYRKDAFMGLADFAHEIPRILEENGGEHSRATIGKAEILPGAPNSVPGNVEFSLDFRDPSPEKLDELSLAFQRALAAISRRRKLMFEFSVQGEIHPVDCDLNLVKILQFAADDLDLRSLNMLSGAAHDAQVVGRIAPMGMVFVPSQGGVSHSPAEWTAWEDVEAGANVMLQALQHLGTQPS</sequence>
<name>A0AAE2SBR2_9BACT</name>
<dbReference type="RefSeq" id="WP_309489559.1">
    <property type="nucleotide sequence ID" value="NZ_JAENIG010000004.1"/>
</dbReference>
<dbReference type="NCBIfam" id="TIGR01879">
    <property type="entry name" value="hydantase"/>
    <property type="match status" value="1"/>
</dbReference>
<keyword evidence="3" id="KW-0862">Zinc</keyword>
<dbReference type="SUPFAM" id="SSF53187">
    <property type="entry name" value="Zn-dependent exopeptidases"/>
    <property type="match status" value="1"/>
</dbReference>
<dbReference type="CDD" id="cd03884">
    <property type="entry name" value="M20_bAS"/>
    <property type="match status" value="1"/>
</dbReference>
<dbReference type="EMBL" id="JAENIG010000004">
    <property type="protein sequence ID" value="MBK1854948.1"/>
    <property type="molecule type" value="Genomic_DNA"/>
</dbReference>
<feature type="binding site" evidence="3">
    <location>
        <position position="94"/>
    </location>
    <ligand>
        <name>Zn(2+)</name>
        <dbReference type="ChEBI" id="CHEBI:29105"/>
        <label>2</label>
    </ligand>
</feature>
<feature type="binding site" evidence="3">
    <location>
        <position position="385"/>
    </location>
    <ligand>
        <name>Zn(2+)</name>
        <dbReference type="ChEBI" id="CHEBI:29105"/>
        <label>2</label>
    </ligand>
</feature>
<evidence type="ECO:0000256" key="2">
    <source>
        <dbReference type="ARBA" id="ARBA00022801"/>
    </source>
</evidence>
<reference evidence="5" key="1">
    <citation type="submission" date="2021-01" db="EMBL/GenBank/DDBJ databases">
        <title>Modified the classification status of verrucomicrobia.</title>
        <authorList>
            <person name="Feng X."/>
        </authorList>
    </citation>
    <scope>NUCLEOTIDE SEQUENCE</scope>
    <source>
        <strain evidence="5">5K15</strain>
    </source>
</reference>
<feature type="domain" description="Peptidase M20 dimerisation" evidence="4">
    <location>
        <begin position="214"/>
        <end position="313"/>
    </location>
</feature>
<feature type="binding site" evidence="3">
    <location>
        <position position="94"/>
    </location>
    <ligand>
        <name>Zn(2+)</name>
        <dbReference type="ChEBI" id="CHEBI:29105"/>
        <label>1</label>
    </ligand>
</feature>
<organism evidence="5 6">
    <name type="scientific">Oceaniferula flava</name>
    <dbReference type="NCBI Taxonomy" id="2800421"/>
    <lineage>
        <taxon>Bacteria</taxon>
        <taxon>Pseudomonadati</taxon>
        <taxon>Verrucomicrobiota</taxon>
        <taxon>Verrucomicrobiia</taxon>
        <taxon>Verrucomicrobiales</taxon>
        <taxon>Verrucomicrobiaceae</taxon>
        <taxon>Oceaniferula</taxon>
    </lineage>
</organism>
<dbReference type="Proteomes" id="UP000634206">
    <property type="component" value="Unassembled WGS sequence"/>
</dbReference>